<organism evidence="3 4">
    <name type="scientific">Anabaena azotica FACHB-119</name>
    <dbReference type="NCBI Taxonomy" id="947527"/>
    <lineage>
        <taxon>Bacteria</taxon>
        <taxon>Bacillati</taxon>
        <taxon>Cyanobacteriota</taxon>
        <taxon>Cyanophyceae</taxon>
        <taxon>Nostocales</taxon>
        <taxon>Nostocaceae</taxon>
        <taxon>Anabaena</taxon>
        <taxon>Anabaena azotica</taxon>
    </lineage>
</organism>
<evidence type="ECO:0000313" key="3">
    <source>
        <dbReference type="EMBL" id="MBD2503071.1"/>
    </source>
</evidence>
<dbReference type="Proteomes" id="UP000661112">
    <property type="component" value="Unassembled WGS sequence"/>
</dbReference>
<feature type="compositionally biased region" description="Polar residues" evidence="1">
    <location>
        <begin position="712"/>
        <end position="727"/>
    </location>
</feature>
<dbReference type="InterPro" id="IPR008638">
    <property type="entry name" value="FhaB/CdiA-like_TPS"/>
</dbReference>
<gene>
    <name evidence="3" type="ORF">H6G83_21100</name>
</gene>
<dbReference type="SMART" id="SM00912">
    <property type="entry name" value="Haemagg_act"/>
    <property type="match status" value="1"/>
</dbReference>
<proteinExistence type="predicted"/>
<accession>A0ABR8D814</accession>
<evidence type="ECO:0000256" key="1">
    <source>
        <dbReference type="SAM" id="MobiDB-lite"/>
    </source>
</evidence>
<feature type="domain" description="Filamentous haemagglutinin FhaB/tRNA nuclease CdiA-like TPS" evidence="2">
    <location>
        <begin position="28"/>
        <end position="149"/>
    </location>
</feature>
<name>A0ABR8D814_9NOST</name>
<dbReference type="NCBIfam" id="TIGR01901">
    <property type="entry name" value="adhes_NPXG"/>
    <property type="match status" value="1"/>
</dbReference>
<evidence type="ECO:0000313" key="4">
    <source>
        <dbReference type="Proteomes" id="UP000661112"/>
    </source>
</evidence>
<evidence type="ECO:0000259" key="2">
    <source>
        <dbReference type="SMART" id="SM00912"/>
    </source>
</evidence>
<comment type="caution">
    <text evidence="3">The sequence shown here is derived from an EMBL/GenBank/DDBJ whole genome shotgun (WGS) entry which is preliminary data.</text>
</comment>
<dbReference type="InterPro" id="IPR011050">
    <property type="entry name" value="Pectin_lyase_fold/virulence"/>
</dbReference>
<protein>
    <submittedName>
        <fullName evidence="3">Filamentous hemagglutinin N-terminal domain-containing protein</fullName>
    </submittedName>
</protein>
<feature type="region of interest" description="Disordered" evidence="1">
    <location>
        <begin position="686"/>
        <end position="756"/>
    </location>
</feature>
<dbReference type="EMBL" id="JACJSG010000030">
    <property type="protein sequence ID" value="MBD2503071.1"/>
    <property type="molecule type" value="Genomic_DNA"/>
</dbReference>
<feature type="compositionally biased region" description="Polar residues" evidence="1">
    <location>
        <begin position="734"/>
        <end position="756"/>
    </location>
</feature>
<dbReference type="Gene3D" id="2.160.20.10">
    <property type="entry name" value="Single-stranded right-handed beta-helix, Pectin lyase-like"/>
    <property type="match status" value="2"/>
</dbReference>
<keyword evidence="4" id="KW-1185">Reference proteome</keyword>
<reference evidence="3 4" key="1">
    <citation type="journal article" date="2020" name="ISME J.">
        <title>Comparative genomics reveals insights into cyanobacterial evolution and habitat adaptation.</title>
        <authorList>
            <person name="Chen M.Y."/>
            <person name="Teng W.K."/>
            <person name="Zhao L."/>
            <person name="Hu C.X."/>
            <person name="Zhou Y.K."/>
            <person name="Han B.P."/>
            <person name="Song L.R."/>
            <person name="Shu W.S."/>
        </authorList>
    </citation>
    <scope>NUCLEOTIDE SEQUENCE [LARGE SCALE GENOMIC DNA]</scope>
    <source>
        <strain evidence="3 4">FACHB-119</strain>
    </source>
</reference>
<dbReference type="RefSeq" id="WP_190475926.1">
    <property type="nucleotide sequence ID" value="NZ_JACJSG010000030.1"/>
</dbReference>
<dbReference type="InterPro" id="IPR012334">
    <property type="entry name" value="Pectin_lyas_fold"/>
</dbReference>
<dbReference type="SUPFAM" id="SSF51126">
    <property type="entry name" value="Pectin lyase-like"/>
    <property type="match status" value="3"/>
</dbReference>
<sequence>MLRTALSLLNLTVFFWLLNLTATKADIIPDTTLPNNSTVREVGNLRVIEGGTQRGVNLFHSFQEFSFSALTSNYTGDTAIFNHNLGVQNIITRVTGSTSSYIDGLITATRGSRANLFFINPHGIILGPNASLNIGGSFVATTANSLKFADGTEFSATAANQVPLLTVSVPLGLQFGNNPGNIEQPISYDLPLVLQVENGKTLALIGGNILLESSILSAPGGRIELGSVAGNSFVSLSEIDKGYALGYLGVKDFRDIKISAGTLINTDNLPRQDSSGAIQIQARNIRIEDSLIFAVNFGVQSGDRLTINATESLKLSGGSSIFTIAQNTGQAGDIWIKAKNSLELGQEAFIASQVCSLSGNCQNVTGNGGNIHIETGRLLVTDGAGIEASTFGAGNAGNIFIKATDSINLIGESPDGNIPSGIFAEVARDATKNAGNTGTISLETQRLQIAGGAQILNIARYGTQGGNVNIKASESIYVSGASQFATTSPLDIFRSGIFVSTQAGTTNNTLNINTGKFTVADGARITTDNLNIISDRLIVQDGAKIAVTGESGNLVINARSLKLDNQGQLTTQTNSGNGGNITLNLNESLQLSRNSRISTFVGGNGGNIEINSPLIVATPNENSDITAYTFRGTGGKVTTNTASILGLVVRSRAELAQILNTTDPYQLDSASLASNDIITLSQTKPSLKATLPPSTPEVNSNRKFLPLPTRPLDTSEQITQTCSSNSSSKEKLETGNSPDNSDSQENPSSAQPSQHNHLLQSSNIYPHTVVENPDSPKIVEAQGWIIDHNGQIILVARIPTANYQYPWYSSTICHVHE</sequence>
<dbReference type="Pfam" id="PF05860">
    <property type="entry name" value="TPS"/>
    <property type="match status" value="1"/>
</dbReference>